<dbReference type="FunFam" id="1.10.287.950:FF:000001">
    <property type="entry name" value="Methyl-accepting chemotaxis sensory transducer"/>
    <property type="match status" value="1"/>
</dbReference>
<dbReference type="PANTHER" id="PTHR43531:SF7">
    <property type="entry name" value="AEROTAXIS RECEPTOR"/>
    <property type="match status" value="1"/>
</dbReference>
<keyword evidence="4" id="KW-0145">Chemotaxis</keyword>
<evidence type="ECO:0000256" key="7">
    <source>
        <dbReference type="ARBA" id="ARBA00022989"/>
    </source>
</evidence>
<dbReference type="PROSITE" id="PS50111">
    <property type="entry name" value="CHEMOTAXIS_TRANSDUC_2"/>
    <property type="match status" value="1"/>
</dbReference>
<dbReference type="SMART" id="SM00086">
    <property type="entry name" value="PAC"/>
    <property type="match status" value="1"/>
</dbReference>
<dbReference type="Pfam" id="PF08447">
    <property type="entry name" value="PAS_3"/>
    <property type="match status" value="1"/>
</dbReference>
<dbReference type="CDD" id="cd00130">
    <property type="entry name" value="PAS"/>
    <property type="match status" value="1"/>
</dbReference>
<dbReference type="FunFam" id="3.30.450.20:FF:000046">
    <property type="entry name" value="Aerotaxis sensor receptor"/>
    <property type="match status" value="1"/>
</dbReference>
<evidence type="ECO:0000256" key="3">
    <source>
        <dbReference type="ARBA" id="ARBA00022481"/>
    </source>
</evidence>
<keyword evidence="10" id="KW-0807">Transducer</keyword>
<name>A0A2S9KDD5_9BURK</name>
<evidence type="ECO:0000259" key="13">
    <source>
        <dbReference type="PROSITE" id="PS50112"/>
    </source>
</evidence>
<feature type="domain" description="Methyl-accepting transducer" evidence="12">
    <location>
        <begin position="275"/>
        <end position="504"/>
    </location>
</feature>
<evidence type="ECO:0000259" key="14">
    <source>
        <dbReference type="PROSITE" id="PS50885"/>
    </source>
</evidence>
<dbReference type="PROSITE" id="PS50885">
    <property type="entry name" value="HAMP"/>
    <property type="match status" value="1"/>
</dbReference>
<organism evidence="15 16">
    <name type="scientific">Malikia spinosa</name>
    <dbReference type="NCBI Taxonomy" id="86180"/>
    <lineage>
        <taxon>Bacteria</taxon>
        <taxon>Pseudomonadati</taxon>
        <taxon>Pseudomonadota</taxon>
        <taxon>Betaproteobacteria</taxon>
        <taxon>Burkholderiales</taxon>
        <taxon>Comamonadaceae</taxon>
        <taxon>Malikia</taxon>
    </lineage>
</organism>
<dbReference type="Pfam" id="PF00015">
    <property type="entry name" value="MCPsignal"/>
    <property type="match status" value="1"/>
</dbReference>
<feature type="domain" description="PAS" evidence="13">
    <location>
        <begin position="13"/>
        <end position="76"/>
    </location>
</feature>
<evidence type="ECO:0000256" key="9">
    <source>
        <dbReference type="ARBA" id="ARBA00029447"/>
    </source>
</evidence>
<dbReference type="Pfam" id="PF00672">
    <property type="entry name" value="HAMP"/>
    <property type="match status" value="1"/>
</dbReference>
<proteinExistence type="inferred from homology"/>
<evidence type="ECO:0000256" key="11">
    <source>
        <dbReference type="SAM" id="Phobius"/>
    </source>
</evidence>
<dbReference type="Gene3D" id="3.30.450.20">
    <property type="entry name" value="PAS domain"/>
    <property type="match status" value="1"/>
</dbReference>
<keyword evidence="16" id="KW-1185">Reference proteome</keyword>
<dbReference type="PRINTS" id="PR00260">
    <property type="entry name" value="CHEMTRNSDUCR"/>
</dbReference>
<dbReference type="RefSeq" id="WP_105730037.1">
    <property type="nucleotide sequence ID" value="NZ_PVLR01000030.1"/>
</dbReference>
<keyword evidence="3" id="KW-0488">Methylation</keyword>
<feature type="transmembrane region" description="Helical" evidence="11">
    <location>
        <begin position="197"/>
        <end position="216"/>
    </location>
</feature>
<dbReference type="Gene3D" id="1.10.287.950">
    <property type="entry name" value="Methyl-accepting chemotaxis protein"/>
    <property type="match status" value="1"/>
</dbReference>
<comment type="caution">
    <text evidence="15">The sequence shown here is derived from an EMBL/GenBank/DDBJ whole genome shotgun (WGS) entry which is preliminary data.</text>
</comment>
<dbReference type="GO" id="GO:0007165">
    <property type="term" value="P:signal transduction"/>
    <property type="evidence" value="ECO:0007669"/>
    <property type="project" value="UniProtKB-KW"/>
</dbReference>
<evidence type="ECO:0000256" key="2">
    <source>
        <dbReference type="ARBA" id="ARBA00022475"/>
    </source>
</evidence>
<dbReference type="PANTHER" id="PTHR43531">
    <property type="entry name" value="PROTEIN ICFG"/>
    <property type="match status" value="1"/>
</dbReference>
<accession>A0A2S9KDD5</accession>
<dbReference type="InterPro" id="IPR035965">
    <property type="entry name" value="PAS-like_dom_sf"/>
</dbReference>
<evidence type="ECO:0000256" key="4">
    <source>
        <dbReference type="ARBA" id="ARBA00022500"/>
    </source>
</evidence>
<dbReference type="Proteomes" id="UP000238326">
    <property type="component" value="Unassembled WGS sequence"/>
</dbReference>
<dbReference type="InterPro" id="IPR000014">
    <property type="entry name" value="PAS"/>
</dbReference>
<evidence type="ECO:0000256" key="1">
    <source>
        <dbReference type="ARBA" id="ARBA00004429"/>
    </source>
</evidence>
<dbReference type="SUPFAM" id="SSF55785">
    <property type="entry name" value="PYP-like sensor domain (PAS domain)"/>
    <property type="match status" value="1"/>
</dbReference>
<dbReference type="CDD" id="cd06225">
    <property type="entry name" value="HAMP"/>
    <property type="match status" value="1"/>
</dbReference>
<dbReference type="GO" id="GO:0052131">
    <property type="term" value="P:positive aerotaxis"/>
    <property type="evidence" value="ECO:0007669"/>
    <property type="project" value="UniProtKB-ARBA"/>
</dbReference>
<evidence type="ECO:0000256" key="8">
    <source>
        <dbReference type="ARBA" id="ARBA00023136"/>
    </source>
</evidence>
<dbReference type="EMBL" id="PVLR01000030">
    <property type="protein sequence ID" value="PRD68469.1"/>
    <property type="molecule type" value="Genomic_DNA"/>
</dbReference>
<dbReference type="OrthoDB" id="9806477at2"/>
<evidence type="ECO:0000313" key="16">
    <source>
        <dbReference type="Proteomes" id="UP000238326"/>
    </source>
</evidence>
<dbReference type="SUPFAM" id="SSF58104">
    <property type="entry name" value="Methyl-accepting chemotaxis protein (MCP) signaling domain"/>
    <property type="match status" value="1"/>
</dbReference>
<feature type="domain" description="HAMP" evidence="14">
    <location>
        <begin position="218"/>
        <end position="270"/>
    </location>
</feature>
<protein>
    <submittedName>
        <fullName evidence="15">Chemotaxis protein</fullName>
    </submittedName>
</protein>
<dbReference type="NCBIfam" id="TIGR00229">
    <property type="entry name" value="sensory_box"/>
    <property type="match status" value="1"/>
</dbReference>
<dbReference type="SMART" id="SM00304">
    <property type="entry name" value="HAMP"/>
    <property type="match status" value="1"/>
</dbReference>
<keyword evidence="2" id="KW-1003">Cell membrane</keyword>
<reference evidence="15 16" key="1">
    <citation type="submission" date="2018-03" db="EMBL/GenBank/DDBJ databases">
        <title>Comparative genomics illustrates the genes involved in a hyperalkaliphilic mechanisms of Serpentinomonas isolated from highly-alkaline calcium-rich serpentinized springs.</title>
        <authorList>
            <person name="Suzuki S."/>
            <person name="Ishii S."/>
            <person name="Walworth N."/>
            <person name="Bird L."/>
            <person name="Kuenen J.G."/>
            <person name="Nealson K.H."/>
        </authorList>
    </citation>
    <scope>NUCLEOTIDE SEQUENCE [LARGE SCALE GENOMIC DNA]</scope>
    <source>
        <strain evidence="15 16">83</strain>
    </source>
</reference>
<dbReference type="AlphaFoldDB" id="A0A2S9KDD5"/>
<evidence type="ECO:0000313" key="15">
    <source>
        <dbReference type="EMBL" id="PRD68469.1"/>
    </source>
</evidence>
<keyword evidence="6 11" id="KW-0812">Transmembrane</keyword>
<comment type="subcellular location">
    <subcellularLocation>
        <location evidence="1">Cell inner membrane</location>
        <topology evidence="1">Multi-pass membrane protein</topology>
    </subcellularLocation>
</comment>
<dbReference type="GO" id="GO:0004888">
    <property type="term" value="F:transmembrane signaling receptor activity"/>
    <property type="evidence" value="ECO:0007669"/>
    <property type="project" value="InterPro"/>
</dbReference>
<dbReference type="CDD" id="cd11386">
    <property type="entry name" value="MCP_signal"/>
    <property type="match status" value="1"/>
</dbReference>
<dbReference type="SMART" id="SM00091">
    <property type="entry name" value="PAS"/>
    <property type="match status" value="1"/>
</dbReference>
<dbReference type="InterPro" id="IPR004089">
    <property type="entry name" value="MCPsignal_dom"/>
</dbReference>
<dbReference type="InterPro" id="IPR004090">
    <property type="entry name" value="Chemotax_Me-accpt_rcpt"/>
</dbReference>
<gene>
    <name evidence="15" type="ORF">C6P61_11320</name>
</gene>
<dbReference type="InterPro" id="IPR051310">
    <property type="entry name" value="MCP_chemotaxis"/>
</dbReference>
<comment type="similarity">
    <text evidence="9">Belongs to the methyl-accepting chemotaxis (MCP) protein family.</text>
</comment>
<keyword evidence="5" id="KW-0997">Cell inner membrane</keyword>
<dbReference type="InterPro" id="IPR013655">
    <property type="entry name" value="PAS_fold_3"/>
</dbReference>
<evidence type="ECO:0000256" key="6">
    <source>
        <dbReference type="ARBA" id="ARBA00022692"/>
    </source>
</evidence>
<keyword evidence="7 11" id="KW-1133">Transmembrane helix</keyword>
<sequence length="524" mass="55684">MRVNQPVTQREYLISDTKSIVSMTDTQSRITYVNPYFVEVSGFSEEELVGQPHNIVRHPDMPPEAFEDMWSTLKQGVPWTGLVKNRCKNGDFYWVNANVTPVYENGQITGYVSVRVKPTREAIQAVEPVYAQFREGRAQGLLIKQGQVVRSGLRGAWARLGQLGLAARLALGLGLPSAGLAALGLSALLGFAPGPGLLALLSFGGLLPVLWLWITLGKRVVGPLALATRVARTIAGGDMNVKLEVPGTDEFSQLLRALRQVALNLNTIVGDVRDNVDTMQVGMTEIAAGNLSLSQRTEAQAASLEETAASLEQFVANMHQSVDSAQQANQLAAKASGVASQGGQVISNFGGTMNEISASASKIVDIIGLIDGIAFQTNILALNASVEAARAGEQGRGFAVVAGEVRSLAGRSAAAAKDIKQLIGDSIAKVQAGTRQVGEATATMDEIVKSVKDVSQIMGELAVLTREQNQGINQINTAVVHLDSVTQKNAALVEENATASESLVQQAHQLRQAMNVFKLARAVA</sequence>
<dbReference type="GO" id="GO:0005886">
    <property type="term" value="C:plasma membrane"/>
    <property type="evidence" value="ECO:0007669"/>
    <property type="project" value="UniProtKB-SubCell"/>
</dbReference>
<dbReference type="SMART" id="SM00283">
    <property type="entry name" value="MA"/>
    <property type="match status" value="1"/>
</dbReference>
<dbReference type="InterPro" id="IPR003660">
    <property type="entry name" value="HAMP_dom"/>
</dbReference>
<dbReference type="InterPro" id="IPR001610">
    <property type="entry name" value="PAC"/>
</dbReference>
<evidence type="ECO:0000256" key="5">
    <source>
        <dbReference type="ARBA" id="ARBA00022519"/>
    </source>
</evidence>
<evidence type="ECO:0000259" key="12">
    <source>
        <dbReference type="PROSITE" id="PS50111"/>
    </source>
</evidence>
<dbReference type="PROSITE" id="PS50112">
    <property type="entry name" value="PAS"/>
    <property type="match status" value="1"/>
</dbReference>
<feature type="transmembrane region" description="Helical" evidence="11">
    <location>
        <begin position="169"/>
        <end position="191"/>
    </location>
</feature>
<evidence type="ECO:0000256" key="10">
    <source>
        <dbReference type="PROSITE-ProRule" id="PRU00284"/>
    </source>
</evidence>
<keyword evidence="8 11" id="KW-0472">Membrane</keyword>